<sequence length="31" mass="3486">MYAFITGLIPIYSEVTATIILFKILKNAINN</sequence>
<proteinExistence type="predicted"/>
<gene>
    <name evidence="1" type="ORF">MNBD_BACTEROID02-378</name>
</gene>
<accession>A0A3B0QUZ5</accession>
<protein>
    <submittedName>
        <fullName evidence="1">Uncharacterized protein</fullName>
    </submittedName>
</protein>
<dbReference type="AlphaFoldDB" id="A0A3B0QUZ5"/>
<evidence type="ECO:0000313" key="1">
    <source>
        <dbReference type="EMBL" id="VAV85404.1"/>
    </source>
</evidence>
<name>A0A3B0QUZ5_9ZZZZ</name>
<dbReference type="EMBL" id="UOEB01000221">
    <property type="protein sequence ID" value="VAV85404.1"/>
    <property type="molecule type" value="Genomic_DNA"/>
</dbReference>
<organism evidence="1">
    <name type="scientific">hydrothermal vent metagenome</name>
    <dbReference type="NCBI Taxonomy" id="652676"/>
    <lineage>
        <taxon>unclassified sequences</taxon>
        <taxon>metagenomes</taxon>
        <taxon>ecological metagenomes</taxon>
    </lineage>
</organism>
<reference evidence="1" key="1">
    <citation type="submission" date="2018-06" db="EMBL/GenBank/DDBJ databases">
        <authorList>
            <person name="Zhirakovskaya E."/>
        </authorList>
    </citation>
    <scope>NUCLEOTIDE SEQUENCE</scope>
</reference>